<dbReference type="EnsemblMetazoa" id="GPAI003658-RA">
    <property type="protein sequence ID" value="GPAI003658-PA"/>
    <property type="gene ID" value="GPAI003658"/>
</dbReference>
<reference evidence="1" key="2">
    <citation type="submission" date="2020-05" db="UniProtKB">
        <authorList>
            <consortium name="EnsemblMetazoa"/>
        </authorList>
    </citation>
    <scope>IDENTIFICATION</scope>
    <source>
        <strain evidence="1">IAEA</strain>
    </source>
</reference>
<dbReference type="Proteomes" id="UP000092445">
    <property type="component" value="Unassembled WGS sequence"/>
</dbReference>
<protein>
    <submittedName>
        <fullName evidence="1">Uncharacterized protein</fullName>
    </submittedName>
</protein>
<dbReference type="VEuPathDB" id="VectorBase:GPAI003658"/>
<name>A0A1A9Z4H9_GLOPL</name>
<evidence type="ECO:0000313" key="1">
    <source>
        <dbReference type="EnsemblMetazoa" id="GPAI003658-PA"/>
    </source>
</evidence>
<organism evidence="1 2">
    <name type="scientific">Glossina pallidipes</name>
    <name type="common">Tsetse fly</name>
    <dbReference type="NCBI Taxonomy" id="7398"/>
    <lineage>
        <taxon>Eukaryota</taxon>
        <taxon>Metazoa</taxon>
        <taxon>Ecdysozoa</taxon>
        <taxon>Arthropoda</taxon>
        <taxon>Hexapoda</taxon>
        <taxon>Insecta</taxon>
        <taxon>Pterygota</taxon>
        <taxon>Neoptera</taxon>
        <taxon>Endopterygota</taxon>
        <taxon>Diptera</taxon>
        <taxon>Brachycera</taxon>
        <taxon>Muscomorpha</taxon>
        <taxon>Hippoboscoidea</taxon>
        <taxon>Glossinidae</taxon>
        <taxon>Glossina</taxon>
    </lineage>
</organism>
<evidence type="ECO:0000313" key="2">
    <source>
        <dbReference type="Proteomes" id="UP000092445"/>
    </source>
</evidence>
<reference evidence="2" key="1">
    <citation type="submission" date="2014-03" db="EMBL/GenBank/DDBJ databases">
        <authorList>
            <person name="Aksoy S."/>
            <person name="Warren W."/>
            <person name="Wilson R.K."/>
        </authorList>
    </citation>
    <scope>NUCLEOTIDE SEQUENCE [LARGE SCALE GENOMIC DNA]</scope>
    <source>
        <strain evidence="2">IAEA</strain>
    </source>
</reference>
<proteinExistence type="predicted"/>
<keyword evidence="2" id="KW-1185">Reference proteome</keyword>
<sequence length="178" mass="21015">MPAVEAIINASAILFESMQSCTAASTLPVSRASIVTSLTYALILKSYTHSHPEHILNRYKLWACIVEVWEREQTDPFPEKNRQFYLKFALVVVFRQTENKWRHYRPSSSKLLKPDSLDTIERRNTMWLSWRLLRVFHLQLLAYSDSNNKFDYPSRRKPLSRYRLDTTTSPERRADEFA</sequence>
<accession>A0A1A9Z4H9</accession>
<dbReference type="AlphaFoldDB" id="A0A1A9Z4H9"/>